<reference evidence="11 12" key="1">
    <citation type="journal article" date="2014" name="ISME J.">
        <title>Ecophysiology of Thioploca ingrica as revealed by the complete genome sequence supplemented with proteomic evidence.</title>
        <authorList>
            <person name="Kojima H."/>
            <person name="Ogura Y."/>
            <person name="Yamamoto N."/>
            <person name="Togashi T."/>
            <person name="Mori H."/>
            <person name="Watanabe T."/>
            <person name="Nemoto F."/>
            <person name="Kurokawa K."/>
            <person name="Hayashi T."/>
            <person name="Fukui M."/>
        </authorList>
    </citation>
    <scope>NUCLEOTIDE SEQUENCE [LARGE SCALE GENOMIC DNA]</scope>
</reference>
<dbReference type="KEGG" id="tig:THII_1794"/>
<dbReference type="AlphaFoldDB" id="A0A090BV20"/>
<dbReference type="HOGENOM" id="CLU_019563_3_0_6"/>
<protein>
    <recommendedName>
        <fullName evidence="9">Apolipoprotein N-acyltransferase</fullName>
        <shortName evidence="9">ALP N-acyltransferase</shortName>
        <ecNumber evidence="9">2.3.1.269</ecNumber>
    </recommendedName>
</protein>
<dbReference type="Pfam" id="PF00795">
    <property type="entry name" value="CN_hydrolase"/>
    <property type="match status" value="1"/>
</dbReference>
<evidence type="ECO:0000256" key="9">
    <source>
        <dbReference type="HAMAP-Rule" id="MF_01148"/>
    </source>
</evidence>
<dbReference type="InterPro" id="IPR045378">
    <property type="entry name" value="LNT_N"/>
</dbReference>
<comment type="pathway">
    <text evidence="9">Protein modification; lipoprotein biosynthesis (N-acyl transfer).</text>
</comment>
<dbReference type="PANTHER" id="PTHR38686:SF1">
    <property type="entry name" value="APOLIPOPROTEIN N-ACYLTRANSFERASE"/>
    <property type="match status" value="1"/>
</dbReference>
<comment type="subcellular location">
    <subcellularLocation>
        <location evidence="1 9">Cell membrane</location>
        <topology evidence="1 9">Multi-pass membrane protein</topology>
    </subcellularLocation>
</comment>
<comment type="similarity">
    <text evidence="2 9">Belongs to the CN hydrolase family. Apolipoprotein N-acyltransferase subfamily.</text>
</comment>
<dbReference type="OrthoDB" id="9804277at2"/>
<sequence>MTFVLTISSWRSYGNDILSLLAGSSVFLAFAPFAWFPLAIIAPAILFTIWYHTTSPRRAFGRGLLFGIGMFGFGVSWVLVSFHQFGGIPLLGAIALTAAFVIIMALYIALLGGLLIRWVPNRHALLTFVLILPASWTLIEWLRGWLFTGFPWLSLGYSQIDSPLRGFAPLLGVYGLSWLVVLTAGLFAYSVHLKKLDWRIGLIGIAIWVGGWLLSHQSWTQPIGNPIQVALLQGNIPQEFKWLSGYQLPSIERYLQLSQANRDADLIIWPETAIPLFYQDVSIYVPDFWEQLALEQQTYHTDFLIGIPVMTTDSKTYFNSVMSVSNRPSFYYKHHLVPFGEYIPLQAWLGNLLKWLDVPLSEFSAGQLSQPPLLSSGQAIGVSICYEDAFGDLIRYSLPAATLLVNVSNDAWFGSSIAPYQHLEIARMRALESGRYLLRTTNTGISAIIDAQGRVVEQTPQFKIIALRAAAQPYQGTTPYVRFGNNLSIISLFLMIIIGNFIQRFHLLR</sequence>
<evidence type="ECO:0000256" key="5">
    <source>
        <dbReference type="ARBA" id="ARBA00022692"/>
    </source>
</evidence>
<evidence type="ECO:0000259" key="10">
    <source>
        <dbReference type="PROSITE" id="PS50263"/>
    </source>
</evidence>
<dbReference type="STRING" id="40754.THII_1794"/>
<evidence type="ECO:0000256" key="7">
    <source>
        <dbReference type="ARBA" id="ARBA00023136"/>
    </source>
</evidence>
<gene>
    <name evidence="9" type="primary">lnt</name>
    <name evidence="11" type="ORF">THII_1794</name>
</gene>
<dbReference type="SUPFAM" id="SSF56317">
    <property type="entry name" value="Carbon-nitrogen hydrolase"/>
    <property type="match status" value="1"/>
</dbReference>
<dbReference type="Pfam" id="PF20154">
    <property type="entry name" value="LNT_N"/>
    <property type="match status" value="1"/>
</dbReference>
<keyword evidence="12" id="KW-1185">Reference proteome</keyword>
<comment type="function">
    <text evidence="9">Catalyzes the phospholipid dependent N-acylation of the N-terminal cysteine of apolipoprotein, the last step in lipoprotein maturation.</text>
</comment>
<dbReference type="UniPathway" id="UPA00666"/>
<dbReference type="InterPro" id="IPR004563">
    <property type="entry name" value="Apolipo_AcylTrfase"/>
</dbReference>
<feature type="transmembrane region" description="Helical" evidence="9">
    <location>
        <begin position="20"/>
        <end position="51"/>
    </location>
</feature>
<keyword evidence="4 9" id="KW-0808">Transferase</keyword>
<dbReference type="Proteomes" id="UP000031623">
    <property type="component" value="Chromosome"/>
</dbReference>
<dbReference type="GO" id="GO:0042158">
    <property type="term" value="P:lipoprotein biosynthetic process"/>
    <property type="evidence" value="ECO:0007669"/>
    <property type="project" value="UniProtKB-UniRule"/>
</dbReference>
<dbReference type="PANTHER" id="PTHR38686">
    <property type="entry name" value="APOLIPOPROTEIN N-ACYLTRANSFERASE"/>
    <property type="match status" value="1"/>
</dbReference>
<evidence type="ECO:0000313" key="12">
    <source>
        <dbReference type="Proteomes" id="UP000031623"/>
    </source>
</evidence>
<evidence type="ECO:0000313" key="11">
    <source>
        <dbReference type="EMBL" id="BAP56091.1"/>
    </source>
</evidence>
<keyword evidence="3 9" id="KW-1003">Cell membrane</keyword>
<dbReference type="GO" id="GO:0016410">
    <property type="term" value="F:N-acyltransferase activity"/>
    <property type="evidence" value="ECO:0007669"/>
    <property type="project" value="UniProtKB-UniRule"/>
</dbReference>
<proteinExistence type="inferred from homology"/>
<dbReference type="HAMAP" id="MF_01148">
    <property type="entry name" value="Lnt"/>
    <property type="match status" value="1"/>
</dbReference>
<accession>A0A090BV20</accession>
<dbReference type="Gene3D" id="3.60.110.10">
    <property type="entry name" value="Carbon-nitrogen hydrolase"/>
    <property type="match status" value="1"/>
</dbReference>
<feature type="transmembrane region" description="Helical" evidence="9">
    <location>
        <begin position="166"/>
        <end position="189"/>
    </location>
</feature>
<keyword evidence="5 9" id="KW-0812">Transmembrane</keyword>
<dbReference type="EMBL" id="AP014633">
    <property type="protein sequence ID" value="BAP56091.1"/>
    <property type="molecule type" value="Genomic_DNA"/>
</dbReference>
<feature type="transmembrane region" description="Helical" evidence="9">
    <location>
        <begin position="63"/>
        <end position="82"/>
    </location>
</feature>
<evidence type="ECO:0000256" key="2">
    <source>
        <dbReference type="ARBA" id="ARBA00010065"/>
    </source>
</evidence>
<feature type="transmembrane region" description="Helical" evidence="9">
    <location>
        <begin position="483"/>
        <end position="502"/>
    </location>
</feature>
<dbReference type="PROSITE" id="PS50263">
    <property type="entry name" value="CN_HYDROLASE"/>
    <property type="match status" value="1"/>
</dbReference>
<evidence type="ECO:0000256" key="3">
    <source>
        <dbReference type="ARBA" id="ARBA00022475"/>
    </source>
</evidence>
<evidence type="ECO:0000256" key="1">
    <source>
        <dbReference type="ARBA" id="ARBA00004651"/>
    </source>
</evidence>
<feature type="transmembrane region" description="Helical" evidence="9">
    <location>
        <begin position="124"/>
        <end position="146"/>
    </location>
</feature>
<keyword evidence="11" id="KW-0449">Lipoprotein</keyword>
<keyword evidence="7 9" id="KW-0472">Membrane</keyword>
<dbReference type="InterPro" id="IPR036526">
    <property type="entry name" value="C-N_Hydrolase_sf"/>
</dbReference>
<feature type="domain" description="CN hydrolase" evidence="10">
    <location>
        <begin position="232"/>
        <end position="473"/>
    </location>
</feature>
<comment type="catalytic activity">
    <reaction evidence="9">
        <text>N-terminal S-1,2-diacyl-sn-glyceryl-L-cysteinyl-[lipoprotein] + a glycerophospholipid = N-acyl-S-1,2-diacyl-sn-glyceryl-L-cysteinyl-[lipoprotein] + a 2-acyl-sn-glycero-3-phospholipid + H(+)</text>
        <dbReference type="Rhea" id="RHEA:48228"/>
        <dbReference type="Rhea" id="RHEA-COMP:14681"/>
        <dbReference type="Rhea" id="RHEA-COMP:14684"/>
        <dbReference type="ChEBI" id="CHEBI:15378"/>
        <dbReference type="ChEBI" id="CHEBI:136912"/>
        <dbReference type="ChEBI" id="CHEBI:140656"/>
        <dbReference type="ChEBI" id="CHEBI:140657"/>
        <dbReference type="ChEBI" id="CHEBI:140660"/>
        <dbReference type="EC" id="2.3.1.269"/>
    </reaction>
</comment>
<evidence type="ECO:0000256" key="4">
    <source>
        <dbReference type="ARBA" id="ARBA00022679"/>
    </source>
</evidence>
<dbReference type="GO" id="GO:0005886">
    <property type="term" value="C:plasma membrane"/>
    <property type="evidence" value="ECO:0007669"/>
    <property type="project" value="UniProtKB-SubCell"/>
</dbReference>
<keyword evidence="6 9" id="KW-1133">Transmembrane helix</keyword>
<evidence type="ECO:0000256" key="6">
    <source>
        <dbReference type="ARBA" id="ARBA00022989"/>
    </source>
</evidence>
<dbReference type="NCBIfam" id="TIGR00546">
    <property type="entry name" value="lnt"/>
    <property type="match status" value="1"/>
</dbReference>
<feature type="transmembrane region" description="Helical" evidence="9">
    <location>
        <begin position="88"/>
        <end position="112"/>
    </location>
</feature>
<keyword evidence="8 9" id="KW-0012">Acyltransferase</keyword>
<evidence type="ECO:0000256" key="8">
    <source>
        <dbReference type="ARBA" id="ARBA00023315"/>
    </source>
</evidence>
<dbReference type="InterPro" id="IPR003010">
    <property type="entry name" value="C-N_Hydrolase"/>
</dbReference>
<name>A0A090BV20_9GAMM</name>
<dbReference type="CDD" id="cd07571">
    <property type="entry name" value="ALP_N-acyl_transferase"/>
    <property type="match status" value="1"/>
</dbReference>
<dbReference type="EC" id="2.3.1.269" evidence="9"/>
<organism evidence="11 12">
    <name type="scientific">Thioploca ingrica</name>
    <dbReference type="NCBI Taxonomy" id="40754"/>
    <lineage>
        <taxon>Bacteria</taxon>
        <taxon>Pseudomonadati</taxon>
        <taxon>Pseudomonadota</taxon>
        <taxon>Gammaproteobacteria</taxon>
        <taxon>Thiotrichales</taxon>
        <taxon>Thiotrichaceae</taxon>
        <taxon>Thioploca</taxon>
    </lineage>
</organism>